<proteinExistence type="predicted"/>
<accession>A0A3B5ACP6</accession>
<protein>
    <submittedName>
        <fullName evidence="1">Uncharacterized protein</fullName>
    </submittedName>
</protein>
<organism evidence="1">
    <name type="scientific">Stegastes partitus</name>
    <name type="common">bicolor damselfish</name>
    <dbReference type="NCBI Taxonomy" id="144197"/>
    <lineage>
        <taxon>Eukaryota</taxon>
        <taxon>Metazoa</taxon>
        <taxon>Chordata</taxon>
        <taxon>Craniata</taxon>
        <taxon>Vertebrata</taxon>
        <taxon>Euteleostomi</taxon>
        <taxon>Actinopterygii</taxon>
        <taxon>Neopterygii</taxon>
        <taxon>Teleostei</taxon>
        <taxon>Neoteleostei</taxon>
        <taxon>Acanthomorphata</taxon>
        <taxon>Ovalentaria</taxon>
        <taxon>Pomacentridae</taxon>
        <taxon>Stegastes</taxon>
    </lineage>
</organism>
<dbReference type="Ensembl" id="ENSSPAT00000011559.1">
    <property type="protein sequence ID" value="ENSSPAP00000011357.1"/>
    <property type="gene ID" value="ENSSPAG00000008635.1"/>
</dbReference>
<sequence length="74" mass="8191">MESSFLLTQSVMKLTHHWSGTALCLLGTGGCRCWGPGAPCSALHIHKAFSKDHPESLLHVFLPLHLHYLLSIKQ</sequence>
<evidence type="ECO:0000313" key="1">
    <source>
        <dbReference type="Ensembl" id="ENSSPAP00000011357.1"/>
    </source>
</evidence>
<dbReference type="AlphaFoldDB" id="A0A3B5ACP6"/>
<reference evidence="1" key="1">
    <citation type="submission" date="2023-09" db="UniProtKB">
        <authorList>
            <consortium name="Ensembl"/>
        </authorList>
    </citation>
    <scope>IDENTIFICATION</scope>
</reference>
<name>A0A3B5ACP6_9TELE</name>